<evidence type="ECO:0000313" key="1">
    <source>
        <dbReference type="EMBL" id="OIV40343.1"/>
    </source>
</evidence>
<sequence length="230" mass="26189">MKTTLLCIITAVFFNSCSTEEDFETLAEQTNTVHLSALKNYFPANSSNPFDLKGKKIYDALNDYYENNKTVNSTAELADQIRCISEKFNEKGSWSSRLIPFTDEMVESIMADPDNSMITIVENSSLQTYAKTSLITFLQNFIIKRQQQFNITYSYIAGYESNVLDDAVFTTEERETVLTVTSISRYSLYSEEERKDKDWDILIGNKPVKRFFKSGEAALISVIALLEGLI</sequence>
<dbReference type="AlphaFoldDB" id="A0A1J7BNQ7"/>
<reference evidence="1 2" key="1">
    <citation type="submission" date="2016-10" db="EMBL/GenBank/DDBJ databases">
        <title>Draft Genome Sequence of Rhizobacteria Flavobacterium johnsoniae CI04.</title>
        <authorList>
            <person name="Bravo J.I."/>
            <person name="Lozano G.L."/>
            <person name="Handelsman J."/>
        </authorList>
    </citation>
    <scope>NUCLEOTIDE SEQUENCE [LARGE SCALE GENOMIC DNA]</scope>
    <source>
        <strain evidence="1 2">CI04</strain>
    </source>
</reference>
<evidence type="ECO:0000313" key="2">
    <source>
        <dbReference type="Proteomes" id="UP000182826"/>
    </source>
</evidence>
<gene>
    <name evidence="1" type="ORF">BKM63_20620</name>
</gene>
<dbReference type="RefSeq" id="WP_071638467.1">
    <property type="nucleotide sequence ID" value="NZ_MLFK01000010.1"/>
</dbReference>
<dbReference type="OrthoDB" id="646079at2"/>
<keyword evidence="2" id="KW-1185">Reference proteome</keyword>
<name>A0A1J7BNQ7_FLAJO</name>
<comment type="caution">
    <text evidence="1">The sequence shown here is derived from an EMBL/GenBank/DDBJ whole genome shotgun (WGS) entry which is preliminary data.</text>
</comment>
<dbReference type="EMBL" id="MLFK01000010">
    <property type="protein sequence ID" value="OIV40343.1"/>
    <property type="molecule type" value="Genomic_DNA"/>
</dbReference>
<protein>
    <submittedName>
        <fullName evidence="1">Uncharacterized protein</fullName>
    </submittedName>
</protein>
<accession>A0A1J7BNQ7</accession>
<proteinExistence type="predicted"/>
<organism evidence="1 2">
    <name type="scientific">Flavobacterium johnsoniae</name>
    <name type="common">Cytophaga johnsonae</name>
    <dbReference type="NCBI Taxonomy" id="986"/>
    <lineage>
        <taxon>Bacteria</taxon>
        <taxon>Pseudomonadati</taxon>
        <taxon>Bacteroidota</taxon>
        <taxon>Flavobacteriia</taxon>
        <taxon>Flavobacteriales</taxon>
        <taxon>Flavobacteriaceae</taxon>
        <taxon>Flavobacterium</taxon>
    </lineage>
</organism>
<dbReference type="Proteomes" id="UP000182826">
    <property type="component" value="Unassembled WGS sequence"/>
</dbReference>